<keyword evidence="2" id="KW-1185">Reference proteome</keyword>
<accession>A0A232F294</accession>
<reference evidence="1 2" key="1">
    <citation type="journal article" date="2017" name="Curr. Biol.">
        <title>The Evolution of Venom by Co-option of Single-Copy Genes.</title>
        <authorList>
            <person name="Martinson E.O."/>
            <person name="Mrinalini"/>
            <person name="Kelkar Y.D."/>
            <person name="Chang C.H."/>
            <person name="Werren J.H."/>
        </authorList>
    </citation>
    <scope>NUCLEOTIDE SEQUENCE [LARGE SCALE GENOMIC DNA]</scope>
    <source>
        <strain evidence="1 2">Alberta</strain>
        <tissue evidence="1">Whole body</tissue>
    </source>
</reference>
<comment type="caution">
    <text evidence="1">The sequence shown here is derived from an EMBL/GenBank/DDBJ whole genome shotgun (WGS) entry which is preliminary data.</text>
</comment>
<dbReference type="InterPro" id="IPR036570">
    <property type="entry name" value="HORMA_dom_sf"/>
</dbReference>
<dbReference type="Proteomes" id="UP000215335">
    <property type="component" value="Unassembled WGS sequence"/>
</dbReference>
<dbReference type="STRING" id="543379.A0A232F294"/>
<protein>
    <submittedName>
        <fullName evidence="1">Uncharacterized protein</fullName>
    </submittedName>
</protein>
<dbReference type="EMBL" id="NNAY01001251">
    <property type="protein sequence ID" value="OXU24610.1"/>
    <property type="molecule type" value="Genomic_DNA"/>
</dbReference>
<proteinExistence type="predicted"/>
<dbReference type="SUPFAM" id="SSF56019">
    <property type="entry name" value="The spindle assembly checkpoint protein mad2"/>
    <property type="match status" value="1"/>
</dbReference>
<sequence>MKKKIYGIRAKISNNPELNTYIANILAHLKYLIEKDKIFNAHKHPAERFIFKFIGNESKKNALKTDVYFDETDNQLKILCLKLSSLKKYLKELSKYSSSYLINIVTNNTALINNENIKQDFPWIVDHYIKPNKNGVIFPINNLNMNCLFLQCLTIQ</sequence>
<evidence type="ECO:0000313" key="2">
    <source>
        <dbReference type="Proteomes" id="UP000215335"/>
    </source>
</evidence>
<gene>
    <name evidence="1" type="ORF">TSAR_012430</name>
</gene>
<dbReference type="OrthoDB" id="21254at2759"/>
<organism evidence="1 2">
    <name type="scientific">Trichomalopsis sarcophagae</name>
    <dbReference type="NCBI Taxonomy" id="543379"/>
    <lineage>
        <taxon>Eukaryota</taxon>
        <taxon>Metazoa</taxon>
        <taxon>Ecdysozoa</taxon>
        <taxon>Arthropoda</taxon>
        <taxon>Hexapoda</taxon>
        <taxon>Insecta</taxon>
        <taxon>Pterygota</taxon>
        <taxon>Neoptera</taxon>
        <taxon>Endopterygota</taxon>
        <taxon>Hymenoptera</taxon>
        <taxon>Apocrita</taxon>
        <taxon>Proctotrupomorpha</taxon>
        <taxon>Chalcidoidea</taxon>
        <taxon>Pteromalidae</taxon>
        <taxon>Pteromalinae</taxon>
        <taxon>Trichomalopsis</taxon>
    </lineage>
</organism>
<name>A0A232F294_9HYME</name>
<dbReference type="AlphaFoldDB" id="A0A232F294"/>
<evidence type="ECO:0000313" key="1">
    <source>
        <dbReference type="EMBL" id="OXU24610.1"/>
    </source>
</evidence>
<dbReference type="Gene3D" id="3.30.900.10">
    <property type="entry name" value="HORMA domain"/>
    <property type="match status" value="1"/>
</dbReference>